<organism evidence="1 2">
    <name type="scientific">Rhynchophorus ferrugineus</name>
    <name type="common">Red palm weevil</name>
    <name type="synonym">Curculio ferrugineus</name>
    <dbReference type="NCBI Taxonomy" id="354439"/>
    <lineage>
        <taxon>Eukaryota</taxon>
        <taxon>Metazoa</taxon>
        <taxon>Ecdysozoa</taxon>
        <taxon>Arthropoda</taxon>
        <taxon>Hexapoda</taxon>
        <taxon>Insecta</taxon>
        <taxon>Pterygota</taxon>
        <taxon>Neoptera</taxon>
        <taxon>Endopterygota</taxon>
        <taxon>Coleoptera</taxon>
        <taxon>Polyphaga</taxon>
        <taxon>Cucujiformia</taxon>
        <taxon>Curculionidae</taxon>
        <taxon>Dryophthorinae</taxon>
        <taxon>Rhynchophorus</taxon>
    </lineage>
</organism>
<evidence type="ECO:0000313" key="2">
    <source>
        <dbReference type="Proteomes" id="UP000625711"/>
    </source>
</evidence>
<dbReference type="Proteomes" id="UP000625711">
    <property type="component" value="Unassembled WGS sequence"/>
</dbReference>
<protein>
    <submittedName>
        <fullName evidence="1">Uncharacterized protein</fullName>
    </submittedName>
</protein>
<dbReference type="AlphaFoldDB" id="A0A834HKV5"/>
<accession>A0A834HKV5</accession>
<proteinExistence type="predicted"/>
<comment type="caution">
    <text evidence="1">The sequence shown here is derived from an EMBL/GenBank/DDBJ whole genome shotgun (WGS) entry which is preliminary data.</text>
</comment>
<keyword evidence="2" id="KW-1185">Reference proteome</keyword>
<reference evidence="1" key="1">
    <citation type="submission" date="2020-08" db="EMBL/GenBank/DDBJ databases">
        <title>Genome sequencing and assembly of the red palm weevil Rhynchophorus ferrugineus.</title>
        <authorList>
            <person name="Dias G.B."/>
            <person name="Bergman C.M."/>
            <person name="Manee M."/>
        </authorList>
    </citation>
    <scope>NUCLEOTIDE SEQUENCE</scope>
    <source>
        <strain evidence="1">AA-2017</strain>
        <tissue evidence="1">Whole larva</tissue>
    </source>
</reference>
<gene>
    <name evidence="1" type="ORF">GWI33_003499</name>
</gene>
<evidence type="ECO:0000313" key="1">
    <source>
        <dbReference type="EMBL" id="KAF7263209.1"/>
    </source>
</evidence>
<name>A0A834HKV5_RHYFE</name>
<dbReference type="EMBL" id="JAACXV010023021">
    <property type="protein sequence ID" value="KAF7263209.1"/>
    <property type="molecule type" value="Genomic_DNA"/>
</dbReference>
<sequence>MFDHVEVFEDVPDRIPEEYLICNAMQGAANYLRAIFGTNRSKAKRTVIRAVRAKFGHIPVKRVFASRTYYCTEQNIECVNHQVDSIVNISNEFQNLFRIIEQNRMIQDYPLVSVFDNRSSYNISLTELHERIYQASYKQSSTFVKYIPLSRRSSNEIFKCLRRRYERTTSLAVLSRSRPRFSVLRYKTLSMKEYPFCVDRLYKGATSSTVQISISRLRVLFERYRTLRMKKYHHCVDHLYESMTTFEHGFIYNKTGLCYQFQQF</sequence>